<keyword evidence="10" id="KW-1185">Reference proteome</keyword>
<dbReference type="Proteomes" id="UP000318405">
    <property type="component" value="Unassembled WGS sequence"/>
</dbReference>
<feature type="transmembrane region" description="Helical" evidence="7">
    <location>
        <begin position="439"/>
        <end position="459"/>
    </location>
</feature>
<comment type="caution">
    <text evidence="9">The sequence shown here is derived from an EMBL/GenBank/DDBJ whole genome shotgun (WGS) entry which is preliminary data.</text>
</comment>
<feature type="transmembrane region" description="Helical" evidence="7">
    <location>
        <begin position="53"/>
        <end position="69"/>
    </location>
</feature>
<dbReference type="PANTHER" id="PTHR42718">
    <property type="entry name" value="MAJOR FACILITATOR SUPERFAMILY MULTIDRUG TRANSPORTER MFSC"/>
    <property type="match status" value="1"/>
</dbReference>
<dbReference type="GO" id="GO:0005886">
    <property type="term" value="C:plasma membrane"/>
    <property type="evidence" value="ECO:0007669"/>
    <property type="project" value="UniProtKB-SubCell"/>
</dbReference>
<feature type="transmembrane region" description="Helical" evidence="7">
    <location>
        <begin position="141"/>
        <end position="166"/>
    </location>
</feature>
<dbReference type="InterPro" id="IPR020846">
    <property type="entry name" value="MFS_dom"/>
</dbReference>
<dbReference type="Gene3D" id="1.20.1250.20">
    <property type="entry name" value="MFS general substrate transporter like domains"/>
    <property type="match status" value="1"/>
</dbReference>
<dbReference type="InterPro" id="IPR036259">
    <property type="entry name" value="MFS_trans_sf"/>
</dbReference>
<sequence>MTFHSSAKAASPNTILGVVLIAYLMILLDLSIVYTGMPEIGRTMRMSPVMQTWVQNAYLLCFGGFLLLSARLGDTFGRRRILQVGVVLFTVASLVIGIAQSPYELIAARAVQGLGASILAPSVLAIISTTFPEGSERTRALAWYSVVAGAGASLGLVLGGIFAGLLSWRIGFLVNIPIGIGLVFAVARYIPDNVPTQGKFDVAGAIASTVGVGLLVYGLVNAAEVGWLDPVTLATLALSAVVLGFFLWHEGRIEVPVLPLRLLRSRERSAAYLARMLYVGSIVSFFFFGTQYMQRVLGYSALEAGLGFLPMTLVQFVAAMAVPRVTRVLGGVQMLMGSLLVIGAGLFWLASAGVDASIWQLALPMVLIGIGNGCAMAPLTTSGVRGVQARDQGAASGLVNVAHQLGGSIGLSILIVVFAANADSQLAGAVEMSHQVSAVFIGAAVMNMVALVLTAIFILPANRRNEGPRAAEAAAGPVE</sequence>
<evidence type="ECO:0000256" key="7">
    <source>
        <dbReference type="SAM" id="Phobius"/>
    </source>
</evidence>
<evidence type="ECO:0000256" key="3">
    <source>
        <dbReference type="ARBA" id="ARBA00022475"/>
    </source>
</evidence>
<evidence type="ECO:0000259" key="8">
    <source>
        <dbReference type="PROSITE" id="PS50850"/>
    </source>
</evidence>
<feature type="transmembrane region" description="Helical" evidence="7">
    <location>
        <begin position="358"/>
        <end position="377"/>
    </location>
</feature>
<feature type="transmembrane region" description="Helical" evidence="7">
    <location>
        <begin position="269"/>
        <end position="289"/>
    </location>
</feature>
<protein>
    <submittedName>
        <fullName evidence="9">MFS transporter</fullName>
    </submittedName>
</protein>
<accession>A0A556AUY0</accession>
<dbReference type="OrthoDB" id="9807274at2"/>
<keyword evidence="5 7" id="KW-1133">Transmembrane helix</keyword>
<feature type="transmembrane region" description="Helical" evidence="7">
    <location>
        <begin position="202"/>
        <end position="220"/>
    </location>
</feature>
<name>A0A556AUY0_9BURK</name>
<dbReference type="CDD" id="cd17321">
    <property type="entry name" value="MFS_MMR_MDR_like"/>
    <property type="match status" value="1"/>
</dbReference>
<keyword evidence="2" id="KW-0813">Transport</keyword>
<feature type="transmembrane region" description="Helical" evidence="7">
    <location>
        <begin position="81"/>
        <end position="100"/>
    </location>
</feature>
<feature type="transmembrane region" description="Helical" evidence="7">
    <location>
        <begin position="226"/>
        <end position="248"/>
    </location>
</feature>
<evidence type="ECO:0000256" key="5">
    <source>
        <dbReference type="ARBA" id="ARBA00022989"/>
    </source>
</evidence>
<comment type="subcellular location">
    <subcellularLocation>
        <location evidence="1">Cell membrane</location>
        <topology evidence="1">Multi-pass membrane protein</topology>
    </subcellularLocation>
</comment>
<dbReference type="SUPFAM" id="SSF103473">
    <property type="entry name" value="MFS general substrate transporter"/>
    <property type="match status" value="1"/>
</dbReference>
<dbReference type="Pfam" id="PF07690">
    <property type="entry name" value="MFS_1"/>
    <property type="match status" value="1"/>
</dbReference>
<feature type="transmembrane region" description="Helical" evidence="7">
    <location>
        <begin position="334"/>
        <end position="352"/>
    </location>
</feature>
<dbReference type="EMBL" id="VLTJ01000013">
    <property type="protein sequence ID" value="TSH96752.1"/>
    <property type="molecule type" value="Genomic_DNA"/>
</dbReference>
<proteinExistence type="predicted"/>
<dbReference type="InterPro" id="IPR011701">
    <property type="entry name" value="MFS"/>
</dbReference>
<evidence type="ECO:0000256" key="6">
    <source>
        <dbReference type="ARBA" id="ARBA00023136"/>
    </source>
</evidence>
<dbReference type="PROSITE" id="PS50850">
    <property type="entry name" value="MFS"/>
    <property type="match status" value="1"/>
</dbReference>
<feature type="transmembrane region" description="Helical" evidence="7">
    <location>
        <begin position="172"/>
        <end position="190"/>
    </location>
</feature>
<gene>
    <name evidence="9" type="ORF">FOZ76_07935</name>
</gene>
<reference evidence="9 10" key="1">
    <citation type="submission" date="2019-07" db="EMBL/GenBank/DDBJ databases">
        <title>Qingshengfaniella alkalisoli gen. nov., sp. nov., isolated from saline soil.</title>
        <authorList>
            <person name="Xu L."/>
            <person name="Huang X.-X."/>
            <person name="Sun J.-Q."/>
        </authorList>
    </citation>
    <scope>NUCLEOTIDE SEQUENCE [LARGE SCALE GENOMIC DNA]</scope>
    <source>
        <strain evidence="9 10">DSM 27279</strain>
    </source>
</reference>
<keyword evidence="3" id="KW-1003">Cell membrane</keyword>
<dbReference type="PANTHER" id="PTHR42718:SF46">
    <property type="entry name" value="BLR6921 PROTEIN"/>
    <property type="match status" value="1"/>
</dbReference>
<dbReference type="AlphaFoldDB" id="A0A556AUY0"/>
<feature type="transmembrane region" description="Helical" evidence="7">
    <location>
        <begin position="398"/>
        <end position="419"/>
    </location>
</feature>
<dbReference type="RefSeq" id="WP_143947613.1">
    <property type="nucleotide sequence ID" value="NZ_BAABMB010000002.1"/>
</dbReference>
<evidence type="ECO:0000256" key="4">
    <source>
        <dbReference type="ARBA" id="ARBA00022692"/>
    </source>
</evidence>
<keyword evidence="4 7" id="KW-0812">Transmembrane</keyword>
<evidence type="ECO:0000256" key="1">
    <source>
        <dbReference type="ARBA" id="ARBA00004651"/>
    </source>
</evidence>
<feature type="transmembrane region" description="Helical" evidence="7">
    <location>
        <begin position="106"/>
        <end position="129"/>
    </location>
</feature>
<feature type="domain" description="Major facilitator superfamily (MFS) profile" evidence="8">
    <location>
        <begin position="15"/>
        <end position="462"/>
    </location>
</feature>
<dbReference type="GO" id="GO:0022857">
    <property type="term" value="F:transmembrane transporter activity"/>
    <property type="evidence" value="ECO:0007669"/>
    <property type="project" value="InterPro"/>
</dbReference>
<feature type="transmembrane region" description="Helical" evidence="7">
    <location>
        <begin position="12"/>
        <end position="33"/>
    </location>
</feature>
<feature type="transmembrane region" description="Helical" evidence="7">
    <location>
        <begin position="301"/>
        <end position="322"/>
    </location>
</feature>
<dbReference type="Gene3D" id="1.20.1720.10">
    <property type="entry name" value="Multidrug resistance protein D"/>
    <property type="match status" value="1"/>
</dbReference>
<organism evidence="9 10">
    <name type="scientific">Verticiella sediminum</name>
    <dbReference type="NCBI Taxonomy" id="1247510"/>
    <lineage>
        <taxon>Bacteria</taxon>
        <taxon>Pseudomonadati</taxon>
        <taxon>Pseudomonadota</taxon>
        <taxon>Betaproteobacteria</taxon>
        <taxon>Burkholderiales</taxon>
        <taxon>Alcaligenaceae</taxon>
        <taxon>Verticiella</taxon>
    </lineage>
</organism>
<keyword evidence="6 7" id="KW-0472">Membrane</keyword>
<evidence type="ECO:0000256" key="2">
    <source>
        <dbReference type="ARBA" id="ARBA00022448"/>
    </source>
</evidence>
<evidence type="ECO:0000313" key="9">
    <source>
        <dbReference type="EMBL" id="TSH96752.1"/>
    </source>
</evidence>
<evidence type="ECO:0000313" key="10">
    <source>
        <dbReference type="Proteomes" id="UP000318405"/>
    </source>
</evidence>